<proteinExistence type="predicted"/>
<dbReference type="PRINTS" id="PR00990">
    <property type="entry name" value="RIBOKINASE"/>
</dbReference>
<dbReference type="AlphaFoldDB" id="D3F2R6"/>
<evidence type="ECO:0000256" key="2">
    <source>
        <dbReference type="ARBA" id="ARBA00022777"/>
    </source>
</evidence>
<dbReference type="PANTHER" id="PTHR10584">
    <property type="entry name" value="SUGAR KINASE"/>
    <property type="match status" value="1"/>
</dbReference>
<dbReference type="KEGG" id="cwo:Cwoe_5796"/>
<name>D3F2R6_CONWI</name>
<gene>
    <name evidence="4" type="ordered locus">Cwoe_5796</name>
</gene>
<sequence>MSAAQLDVLVVGDLNPDLLVSGEDLSPRWGQTERDAEMRLVLGGSAGICAAGMARIGLRTALAATVADDDFGAAAQRMLGERGVALDAIRVLPGHRTGLSVHLLADRDRAIYTERGAMVELTADDAVAAIAARTPRHVHLASIYLLPALARDGGRVLDAARAAGATVSVDTNFDPAERFERPSWLTRADVLLPNETEALRLTGRAADAAAGDDALDAAARELARDGALVAVKRGARGAFAIRGEERAEIAVAADGGTPPADDAAGADEDGATVVDAVGAGDSFDAGAVRGLLDGRTLRELLALGCAAGTLSTRAAGGTAAQATLTEADTLAKELLAR</sequence>
<dbReference type="PANTHER" id="PTHR10584:SF166">
    <property type="entry name" value="RIBOKINASE"/>
    <property type="match status" value="1"/>
</dbReference>
<reference evidence="5" key="2">
    <citation type="submission" date="2010-01" db="EMBL/GenBank/DDBJ databases">
        <title>The complete genome of Conexibacter woesei DSM 14684.</title>
        <authorList>
            <consortium name="US DOE Joint Genome Institute (JGI-PGF)"/>
            <person name="Lucas S."/>
            <person name="Copeland A."/>
            <person name="Lapidus A."/>
            <person name="Glavina del Rio T."/>
            <person name="Dalin E."/>
            <person name="Tice H."/>
            <person name="Bruce D."/>
            <person name="Goodwin L."/>
            <person name="Pitluck S."/>
            <person name="Kyrpides N."/>
            <person name="Mavromatis K."/>
            <person name="Ivanova N."/>
            <person name="Mikhailova N."/>
            <person name="Chertkov O."/>
            <person name="Brettin T."/>
            <person name="Detter J.C."/>
            <person name="Han C."/>
            <person name="Larimer F."/>
            <person name="Land M."/>
            <person name="Hauser L."/>
            <person name="Markowitz V."/>
            <person name="Cheng J.-F."/>
            <person name="Hugenholtz P."/>
            <person name="Woyke T."/>
            <person name="Wu D."/>
            <person name="Pukall R."/>
            <person name="Steenblock K."/>
            <person name="Schneider S."/>
            <person name="Klenk H.-P."/>
            <person name="Eisen J.A."/>
        </authorList>
    </citation>
    <scope>NUCLEOTIDE SEQUENCE [LARGE SCALE GENOMIC DNA]</scope>
    <source>
        <strain evidence="5">DSM 14684 / CIP 108061 / JCM 11494 / NBRC 100937 / ID131577</strain>
    </source>
</reference>
<evidence type="ECO:0000259" key="3">
    <source>
        <dbReference type="Pfam" id="PF00294"/>
    </source>
</evidence>
<feature type="domain" description="Carbohydrate kinase PfkB" evidence="3">
    <location>
        <begin position="7"/>
        <end position="319"/>
    </location>
</feature>
<evidence type="ECO:0000313" key="4">
    <source>
        <dbReference type="EMBL" id="ADB54197.1"/>
    </source>
</evidence>
<keyword evidence="5" id="KW-1185">Reference proteome</keyword>
<dbReference type="InterPro" id="IPR002139">
    <property type="entry name" value="Ribo/fructo_kinase"/>
</dbReference>
<dbReference type="InterPro" id="IPR029056">
    <property type="entry name" value="Ribokinase-like"/>
</dbReference>
<dbReference type="GO" id="GO:0006796">
    <property type="term" value="P:phosphate-containing compound metabolic process"/>
    <property type="evidence" value="ECO:0007669"/>
    <property type="project" value="UniProtKB-ARBA"/>
</dbReference>
<dbReference type="STRING" id="469383.Cwoe_5796"/>
<evidence type="ECO:0000313" key="5">
    <source>
        <dbReference type="Proteomes" id="UP000008229"/>
    </source>
</evidence>
<dbReference type="Pfam" id="PF00294">
    <property type="entry name" value="PfkB"/>
    <property type="match status" value="1"/>
</dbReference>
<accession>D3F2R6</accession>
<keyword evidence="2" id="KW-0418">Kinase</keyword>
<dbReference type="RefSeq" id="WP_012937248.1">
    <property type="nucleotide sequence ID" value="NC_013739.1"/>
</dbReference>
<reference evidence="4 5" key="1">
    <citation type="journal article" date="2010" name="Stand. Genomic Sci.">
        <title>Complete genome sequence of Conexibacter woesei type strain (ID131577).</title>
        <authorList>
            <person name="Pukall R."/>
            <person name="Lapidus A."/>
            <person name="Glavina Del Rio T."/>
            <person name="Copeland A."/>
            <person name="Tice H."/>
            <person name="Cheng J.-F."/>
            <person name="Lucas S."/>
            <person name="Chen F."/>
            <person name="Nolan M."/>
            <person name="Bruce D."/>
            <person name="Goodwin L."/>
            <person name="Pitluck S."/>
            <person name="Mavromatis K."/>
            <person name="Ivanova N."/>
            <person name="Ovchinnikova G."/>
            <person name="Pati A."/>
            <person name="Chen A."/>
            <person name="Palaniappan K."/>
            <person name="Land M."/>
            <person name="Hauser L."/>
            <person name="Chang Y.-J."/>
            <person name="Jeffries C.D."/>
            <person name="Chain P."/>
            <person name="Meincke L."/>
            <person name="Sims D."/>
            <person name="Brettin T."/>
            <person name="Detter J.C."/>
            <person name="Rohde M."/>
            <person name="Goeker M."/>
            <person name="Bristow J."/>
            <person name="Eisen J.A."/>
            <person name="Markowitz V."/>
            <person name="Kyrpides N.C."/>
            <person name="Klenk H.-P."/>
            <person name="Hugenholtz P."/>
        </authorList>
    </citation>
    <scope>NUCLEOTIDE SEQUENCE [LARGE SCALE GENOMIC DNA]</scope>
    <source>
        <strain evidence="5">DSM 14684 / CIP 108061 / JCM 11494 / NBRC 100937 / ID131577</strain>
    </source>
</reference>
<protein>
    <submittedName>
        <fullName evidence="4">PfkB domain protein</fullName>
    </submittedName>
</protein>
<dbReference type="OrthoDB" id="9808601at2"/>
<keyword evidence="1" id="KW-0808">Transferase</keyword>
<dbReference type="Gene3D" id="3.40.1190.20">
    <property type="match status" value="1"/>
</dbReference>
<dbReference type="eggNOG" id="COG0524">
    <property type="taxonomic scope" value="Bacteria"/>
</dbReference>
<organism evidence="4 5">
    <name type="scientific">Conexibacter woesei (strain DSM 14684 / CCUG 47730 / CIP 108061 / JCM 11494 / NBRC 100937 / ID131577)</name>
    <dbReference type="NCBI Taxonomy" id="469383"/>
    <lineage>
        <taxon>Bacteria</taxon>
        <taxon>Bacillati</taxon>
        <taxon>Actinomycetota</taxon>
        <taxon>Thermoleophilia</taxon>
        <taxon>Solirubrobacterales</taxon>
        <taxon>Conexibacteraceae</taxon>
        <taxon>Conexibacter</taxon>
    </lineage>
</organism>
<dbReference type="GO" id="GO:0016301">
    <property type="term" value="F:kinase activity"/>
    <property type="evidence" value="ECO:0007669"/>
    <property type="project" value="UniProtKB-KW"/>
</dbReference>
<dbReference type="EMBL" id="CP001854">
    <property type="protein sequence ID" value="ADB54197.1"/>
    <property type="molecule type" value="Genomic_DNA"/>
</dbReference>
<dbReference type="Proteomes" id="UP000008229">
    <property type="component" value="Chromosome"/>
</dbReference>
<dbReference type="SUPFAM" id="SSF53613">
    <property type="entry name" value="Ribokinase-like"/>
    <property type="match status" value="1"/>
</dbReference>
<dbReference type="InterPro" id="IPR011611">
    <property type="entry name" value="PfkB_dom"/>
</dbReference>
<evidence type="ECO:0000256" key="1">
    <source>
        <dbReference type="ARBA" id="ARBA00022679"/>
    </source>
</evidence>
<dbReference type="HOGENOM" id="CLU_027634_6_0_11"/>